<dbReference type="InterPro" id="IPR036390">
    <property type="entry name" value="WH_DNA-bd_sf"/>
</dbReference>
<sequence>MAIFIQYIDTLKLVSIGKNDMYSIEQLEAFVATVKTGSFSSAARALNKAQSVISQHVINLEIDCNSELFDRSGRYPQLTPAGKKLLPHAQVLLSQHQRLRDCAQSLDQQAISELTIGLDEGIPLQKLFNIINELEAKFPTITLEFLTASSIDIIDMIDTERAVTGIIFSELTIPAHIDFESIGSIKFDMYVASTHLLAQQIYDNLAHLKLHRQLLIRSRNTKSSSFQFAISPDVWYADNYYILLELALQGHGWCLLPNHIANHYVDSGQLVMLPSEFKEIGWQANVDVIQHHRYSHEPVFKQLRHSLRQLLTYSA</sequence>
<dbReference type="STRING" id="318167.Sfri_1825"/>
<organism evidence="6 7">
    <name type="scientific">Shewanella frigidimarina (strain NCIMB 400)</name>
    <dbReference type="NCBI Taxonomy" id="318167"/>
    <lineage>
        <taxon>Bacteria</taxon>
        <taxon>Pseudomonadati</taxon>
        <taxon>Pseudomonadota</taxon>
        <taxon>Gammaproteobacteria</taxon>
        <taxon>Alteromonadales</taxon>
        <taxon>Shewanellaceae</taxon>
        <taxon>Shewanella</taxon>
    </lineage>
</organism>
<comment type="similarity">
    <text evidence="1">Belongs to the LysR transcriptional regulatory family.</text>
</comment>
<dbReference type="SUPFAM" id="SSF46785">
    <property type="entry name" value="Winged helix' DNA-binding domain"/>
    <property type="match status" value="1"/>
</dbReference>
<dbReference type="PROSITE" id="PS50931">
    <property type="entry name" value="HTH_LYSR"/>
    <property type="match status" value="1"/>
</dbReference>
<dbReference type="Gene3D" id="1.10.10.10">
    <property type="entry name" value="Winged helix-like DNA-binding domain superfamily/Winged helix DNA-binding domain"/>
    <property type="match status" value="1"/>
</dbReference>
<dbReference type="GO" id="GO:0000976">
    <property type="term" value="F:transcription cis-regulatory region binding"/>
    <property type="evidence" value="ECO:0007669"/>
    <property type="project" value="TreeGrafter"/>
</dbReference>
<accession>Q082Z0</accession>
<dbReference type="SUPFAM" id="SSF53850">
    <property type="entry name" value="Periplasmic binding protein-like II"/>
    <property type="match status" value="1"/>
</dbReference>
<keyword evidence="2" id="KW-0805">Transcription regulation</keyword>
<proteinExistence type="inferred from homology"/>
<feature type="domain" description="HTH lysR-type" evidence="5">
    <location>
        <begin position="22"/>
        <end position="79"/>
    </location>
</feature>
<dbReference type="EMBL" id="CP000447">
    <property type="protein sequence ID" value="ABI71675.1"/>
    <property type="molecule type" value="Genomic_DNA"/>
</dbReference>
<protein>
    <submittedName>
        <fullName evidence="6">Transcriptional regulator, LysR family protein</fullName>
    </submittedName>
</protein>
<dbReference type="DNASU" id="4278093"/>
<dbReference type="InterPro" id="IPR000847">
    <property type="entry name" value="LysR_HTH_N"/>
</dbReference>
<evidence type="ECO:0000313" key="7">
    <source>
        <dbReference type="Proteomes" id="UP000000684"/>
    </source>
</evidence>
<dbReference type="Gene3D" id="3.40.190.290">
    <property type="match status" value="1"/>
</dbReference>
<dbReference type="GO" id="GO:0003700">
    <property type="term" value="F:DNA-binding transcription factor activity"/>
    <property type="evidence" value="ECO:0007669"/>
    <property type="project" value="InterPro"/>
</dbReference>
<keyword evidence="7" id="KW-1185">Reference proteome</keyword>
<dbReference type="PANTHER" id="PTHR30126">
    <property type="entry name" value="HTH-TYPE TRANSCRIPTIONAL REGULATOR"/>
    <property type="match status" value="1"/>
</dbReference>
<dbReference type="KEGG" id="sfr:Sfri_1825"/>
<dbReference type="HOGENOM" id="CLU_039613_35_0_6"/>
<keyword evidence="3" id="KW-0238">DNA-binding</keyword>
<evidence type="ECO:0000256" key="4">
    <source>
        <dbReference type="ARBA" id="ARBA00023163"/>
    </source>
</evidence>
<name>Q082Z0_SHEFN</name>
<dbReference type="FunFam" id="1.10.10.10:FF:000001">
    <property type="entry name" value="LysR family transcriptional regulator"/>
    <property type="match status" value="1"/>
</dbReference>
<evidence type="ECO:0000259" key="5">
    <source>
        <dbReference type="PROSITE" id="PS50931"/>
    </source>
</evidence>
<evidence type="ECO:0000313" key="6">
    <source>
        <dbReference type="EMBL" id="ABI71675.1"/>
    </source>
</evidence>
<dbReference type="Proteomes" id="UP000000684">
    <property type="component" value="Chromosome"/>
</dbReference>
<evidence type="ECO:0000256" key="2">
    <source>
        <dbReference type="ARBA" id="ARBA00023015"/>
    </source>
</evidence>
<dbReference type="CDD" id="cd05466">
    <property type="entry name" value="PBP2_LTTR_substrate"/>
    <property type="match status" value="1"/>
</dbReference>
<dbReference type="Pfam" id="PF00126">
    <property type="entry name" value="HTH_1"/>
    <property type="match status" value="1"/>
</dbReference>
<dbReference type="InterPro" id="IPR005119">
    <property type="entry name" value="LysR_subst-bd"/>
</dbReference>
<gene>
    <name evidence="6" type="ordered locus">Sfri_1825</name>
</gene>
<keyword evidence="4" id="KW-0804">Transcription</keyword>
<dbReference type="AlphaFoldDB" id="Q082Z0"/>
<dbReference type="eggNOG" id="COG0583">
    <property type="taxonomic scope" value="Bacteria"/>
</dbReference>
<evidence type="ECO:0000256" key="1">
    <source>
        <dbReference type="ARBA" id="ARBA00009437"/>
    </source>
</evidence>
<dbReference type="Pfam" id="PF03466">
    <property type="entry name" value="LysR_substrate"/>
    <property type="match status" value="1"/>
</dbReference>
<dbReference type="PANTHER" id="PTHR30126:SF91">
    <property type="entry name" value="LYSR FAMILY TRANSCRIPTIONAL REGULATOR"/>
    <property type="match status" value="1"/>
</dbReference>
<evidence type="ECO:0000256" key="3">
    <source>
        <dbReference type="ARBA" id="ARBA00023125"/>
    </source>
</evidence>
<reference evidence="6 7" key="1">
    <citation type="submission" date="2006-08" db="EMBL/GenBank/DDBJ databases">
        <title>Complete sequence of Shewanella frigidimarina NCIMB 400.</title>
        <authorList>
            <consortium name="US DOE Joint Genome Institute"/>
            <person name="Copeland A."/>
            <person name="Lucas S."/>
            <person name="Lapidus A."/>
            <person name="Barry K."/>
            <person name="Detter J.C."/>
            <person name="Glavina del Rio T."/>
            <person name="Hammon N."/>
            <person name="Israni S."/>
            <person name="Dalin E."/>
            <person name="Tice H."/>
            <person name="Pitluck S."/>
            <person name="Fredrickson J.K."/>
            <person name="Kolker E."/>
            <person name="McCuel L.A."/>
            <person name="DiChristina T."/>
            <person name="Nealson K.H."/>
            <person name="Newman D."/>
            <person name="Tiedje J.M."/>
            <person name="Zhou J."/>
            <person name="Romine M.F."/>
            <person name="Culley D.E."/>
            <person name="Serres M."/>
            <person name="Chertkov O."/>
            <person name="Brettin T."/>
            <person name="Bruce D."/>
            <person name="Han C."/>
            <person name="Tapia R."/>
            <person name="Gilna P."/>
            <person name="Schmutz J."/>
            <person name="Larimer F."/>
            <person name="Land M."/>
            <person name="Hauser L."/>
            <person name="Kyrpides N."/>
            <person name="Mikhailova N."/>
            <person name="Richardson P."/>
        </authorList>
    </citation>
    <scope>NUCLEOTIDE SEQUENCE [LARGE SCALE GENOMIC DNA]</scope>
    <source>
        <strain evidence="6 7">NCIMB 400</strain>
    </source>
</reference>
<dbReference type="InterPro" id="IPR036388">
    <property type="entry name" value="WH-like_DNA-bd_sf"/>
</dbReference>